<dbReference type="SMART" id="SM00323">
    <property type="entry name" value="RasGAP"/>
    <property type="match status" value="1"/>
</dbReference>
<dbReference type="Pfam" id="PF12004">
    <property type="entry name" value="DAB2P_C"/>
    <property type="match status" value="1"/>
</dbReference>
<feature type="compositionally biased region" description="Low complexity" evidence="3">
    <location>
        <begin position="901"/>
        <end position="910"/>
    </location>
</feature>
<feature type="domain" description="Ras-GAP" evidence="5">
    <location>
        <begin position="275"/>
        <end position="473"/>
    </location>
</feature>
<dbReference type="SUPFAM" id="SSF49562">
    <property type="entry name" value="C2 domain (Calcium/lipid-binding domain, CaLB)"/>
    <property type="match status" value="1"/>
</dbReference>
<keyword evidence="2" id="KW-0597">Phosphoprotein</keyword>
<dbReference type="InterPro" id="IPR000008">
    <property type="entry name" value="C2_dom"/>
</dbReference>
<accession>A0AAV2RNJ3</accession>
<feature type="region of interest" description="Disordered" evidence="3">
    <location>
        <begin position="800"/>
        <end position="858"/>
    </location>
</feature>
<dbReference type="InterPro" id="IPR039360">
    <property type="entry name" value="Ras_GTPase"/>
</dbReference>
<feature type="compositionally biased region" description="Low complexity" evidence="3">
    <location>
        <begin position="580"/>
        <end position="590"/>
    </location>
</feature>
<feature type="compositionally biased region" description="Low complexity" evidence="3">
    <location>
        <begin position="843"/>
        <end position="858"/>
    </location>
</feature>
<dbReference type="InterPro" id="IPR035892">
    <property type="entry name" value="C2_domain_sf"/>
</dbReference>
<dbReference type="Proteomes" id="UP001497623">
    <property type="component" value="Unassembled WGS sequence"/>
</dbReference>
<feature type="compositionally biased region" description="Basic and acidic residues" evidence="3">
    <location>
        <begin position="933"/>
        <end position="944"/>
    </location>
</feature>
<evidence type="ECO:0000259" key="4">
    <source>
        <dbReference type="PROSITE" id="PS50004"/>
    </source>
</evidence>
<feature type="region of interest" description="Disordered" evidence="3">
    <location>
        <begin position="569"/>
        <end position="596"/>
    </location>
</feature>
<evidence type="ECO:0008006" key="8">
    <source>
        <dbReference type="Google" id="ProtNLM"/>
    </source>
</evidence>
<feature type="region of interest" description="Disordered" evidence="3">
    <location>
        <begin position="870"/>
        <end position="944"/>
    </location>
</feature>
<name>A0AAV2RNJ3_MEGNR</name>
<gene>
    <name evidence="6" type="ORF">MNOR_LOCUS25660</name>
</gene>
<reference evidence="6 7" key="1">
    <citation type="submission" date="2024-05" db="EMBL/GenBank/DDBJ databases">
        <authorList>
            <person name="Wallberg A."/>
        </authorList>
    </citation>
    <scope>NUCLEOTIDE SEQUENCE [LARGE SCALE GENOMIC DNA]</scope>
</reference>
<feature type="compositionally biased region" description="Polar residues" evidence="3">
    <location>
        <begin position="45"/>
        <end position="62"/>
    </location>
</feature>
<dbReference type="InterPro" id="IPR008936">
    <property type="entry name" value="Rho_GTPase_activation_prot"/>
</dbReference>
<feature type="non-terminal residue" evidence="6">
    <location>
        <position position="1"/>
    </location>
</feature>
<comment type="caution">
    <text evidence="6">The sequence shown here is derived from an EMBL/GenBank/DDBJ whole genome shotgun (WGS) entry which is preliminary data.</text>
</comment>
<dbReference type="PANTHER" id="PTHR10194">
    <property type="entry name" value="RAS GTPASE-ACTIVATING PROTEINS"/>
    <property type="match status" value="1"/>
</dbReference>
<feature type="compositionally biased region" description="Basic residues" evidence="3">
    <location>
        <begin position="922"/>
        <end position="932"/>
    </location>
</feature>
<dbReference type="Pfam" id="PF00168">
    <property type="entry name" value="C2"/>
    <property type="match status" value="1"/>
</dbReference>
<dbReference type="PROSITE" id="PS00509">
    <property type="entry name" value="RAS_GTPASE_ACTIV_1"/>
    <property type="match status" value="1"/>
</dbReference>
<organism evidence="6 7">
    <name type="scientific">Meganyctiphanes norvegica</name>
    <name type="common">Northern krill</name>
    <name type="synonym">Thysanopoda norvegica</name>
    <dbReference type="NCBI Taxonomy" id="48144"/>
    <lineage>
        <taxon>Eukaryota</taxon>
        <taxon>Metazoa</taxon>
        <taxon>Ecdysozoa</taxon>
        <taxon>Arthropoda</taxon>
        <taxon>Crustacea</taxon>
        <taxon>Multicrustacea</taxon>
        <taxon>Malacostraca</taxon>
        <taxon>Eumalacostraca</taxon>
        <taxon>Eucarida</taxon>
        <taxon>Euphausiacea</taxon>
        <taxon>Euphausiidae</taxon>
        <taxon>Meganyctiphanes</taxon>
    </lineage>
</organism>
<dbReference type="PROSITE" id="PS50018">
    <property type="entry name" value="RAS_GTPASE_ACTIV_2"/>
    <property type="match status" value="1"/>
</dbReference>
<evidence type="ECO:0000256" key="3">
    <source>
        <dbReference type="SAM" id="MobiDB-lite"/>
    </source>
</evidence>
<dbReference type="Gene3D" id="1.10.506.10">
    <property type="entry name" value="GTPase Activation - p120gap, domain 1"/>
    <property type="match status" value="2"/>
</dbReference>
<feature type="non-terminal residue" evidence="6">
    <location>
        <position position="1071"/>
    </location>
</feature>
<evidence type="ECO:0000313" key="6">
    <source>
        <dbReference type="EMBL" id="CAL4126657.1"/>
    </source>
</evidence>
<feature type="domain" description="C2" evidence="4">
    <location>
        <begin position="104"/>
        <end position="218"/>
    </location>
</feature>
<dbReference type="Pfam" id="PF00616">
    <property type="entry name" value="RasGAP"/>
    <property type="match status" value="1"/>
</dbReference>
<dbReference type="GO" id="GO:0005096">
    <property type="term" value="F:GTPase activator activity"/>
    <property type="evidence" value="ECO:0007669"/>
    <property type="project" value="UniProtKB-KW"/>
</dbReference>
<dbReference type="SUPFAM" id="SSF48350">
    <property type="entry name" value="GTPase activation domain, GAP"/>
    <property type="match status" value="1"/>
</dbReference>
<evidence type="ECO:0000313" key="7">
    <source>
        <dbReference type="Proteomes" id="UP001497623"/>
    </source>
</evidence>
<evidence type="ECO:0000259" key="5">
    <source>
        <dbReference type="PROSITE" id="PS50018"/>
    </source>
</evidence>
<dbReference type="Gene3D" id="2.60.40.150">
    <property type="entry name" value="C2 domain"/>
    <property type="match status" value="1"/>
</dbReference>
<proteinExistence type="predicted"/>
<dbReference type="InterPro" id="IPR001936">
    <property type="entry name" value="RasGAP_dom"/>
</dbReference>
<dbReference type="PANTHER" id="PTHR10194:SF60">
    <property type="entry name" value="RAS GTPASE-ACTIVATING PROTEIN RASKOL"/>
    <property type="match status" value="1"/>
</dbReference>
<dbReference type="InterPro" id="IPR023152">
    <property type="entry name" value="RasGAP_CS"/>
</dbReference>
<feature type="region of interest" description="Disordered" evidence="3">
    <location>
        <begin position="44"/>
        <end position="73"/>
    </location>
</feature>
<dbReference type="PROSITE" id="PS50004">
    <property type="entry name" value="C2"/>
    <property type="match status" value="1"/>
</dbReference>
<dbReference type="InterPro" id="IPR021887">
    <property type="entry name" value="DAB2P_C"/>
</dbReference>
<sequence>NLLSRKLAKITKSSKLDIEKNLLKNEDNELEAIVQLQESLEKSHGLSSNMVKDSSSGSSQCGTPLGTPVATPKHKRGIPSGLSYCVKSLSTPAATQLHRAVISSRNEISSDNSSMKNECRRTENILKIWILEVKGVQNKKRYYCNLVVDSQLRHSTVVKQKMNMCFWGEYFQIDLESQNSTICVELMRKGDKKSTKQLGRVEIQLNSDTSAELVEKWYLVKPVKSERETPTLRIKYKFRPLTILPLVGYWDLREYLASQSIPLCQFLEPMVTVKVKEDVATSLVNISQVEGRATEFLVNLILNDILKIAENEQCLFRGNSLATKAIEAYMRLVGEQYLQETLTSVVKSIISKTDDLEVDPMRIKNLQNLPTVIKHNQAALRLCVEIVWEVILKSADNFPVELCIVFQKIRDRLLLYPEKEELTDNLISACVFLRFLCPAILSPSLFNILQEYPEERAGRHLTLVAKTIQTLANFTWFHRKESYMEFLNDFIAQEQTNCRNFLKIVSSYDLQDRDHLEFMGEIDLGKHLSLLHLQLVEALPKIDFNKSSLESIRVTTIVQNISTQLSQIPSSAIDGPHTPSSSISQSFNNSKPNSMSKLPLHTGVRYTSQSHLLATVTLSNTIQQQPPSHIQHKADVVLGETTTHSSLRNNSHKDFNRDSNLDENFTTNNTLESRISSKDSTISRIESTSENIITRNRSPYVVPTVTNIGNSEPSSISSNDYSEFYSSMDSWTLQMRNLCMDGGSHTNSQGSQSSISQLSNAASSGYQSLSYSQSSSPIDSVLRSETITTYQDARKVLAQSVKDANHPKTLRVPRNSSQPGTKRQSRRISLQALPVHTTHSRTKGSVSSSPSSSRSIEDLSSLLRSRVRHIQVASSSSDADNDSSPERQHPRRHKIAKLPISSLRSASSSSITPKEHFQQLKPHTHYSRKDRHYRSCDHDDHNLNDSRNDHCKRATNNDEVDLTFRIKSNAQSSTQKDVMAQNTNDSQNILSAQENQMREIVERLMVMEAEFHAEQEVMRAELQKKEARINAQAKKIAELDCVNTKMIRTIAYISDHSEALLPGSGTNSMNV</sequence>
<evidence type="ECO:0000256" key="1">
    <source>
        <dbReference type="ARBA" id="ARBA00022468"/>
    </source>
</evidence>
<keyword evidence="7" id="KW-1185">Reference proteome</keyword>
<dbReference type="AlphaFoldDB" id="A0AAV2RNJ3"/>
<protein>
    <recommendedName>
        <fullName evidence="8">Ras GTPase-activating protein</fullName>
    </recommendedName>
</protein>
<dbReference type="EMBL" id="CAXKWB010024754">
    <property type="protein sequence ID" value="CAL4126657.1"/>
    <property type="molecule type" value="Genomic_DNA"/>
</dbReference>
<keyword evidence="1" id="KW-0343">GTPase activation</keyword>
<evidence type="ECO:0000256" key="2">
    <source>
        <dbReference type="ARBA" id="ARBA00022553"/>
    </source>
</evidence>